<dbReference type="InterPro" id="IPR008183">
    <property type="entry name" value="Aldose_1/G6P_1-epimerase"/>
</dbReference>
<reference evidence="1" key="1">
    <citation type="submission" date="2020-10" db="EMBL/GenBank/DDBJ databases">
        <authorList>
            <person name="Gilroy R."/>
        </authorList>
    </citation>
    <scope>NUCLEOTIDE SEQUENCE</scope>
    <source>
        <strain evidence="1">ChiSjej3B21-11622</strain>
    </source>
</reference>
<dbReference type="EMBL" id="DVFT01000222">
    <property type="protein sequence ID" value="HIQ97850.1"/>
    <property type="molecule type" value="Genomic_DNA"/>
</dbReference>
<accession>A0A9D1D220</accession>
<evidence type="ECO:0000313" key="2">
    <source>
        <dbReference type="Proteomes" id="UP000886886"/>
    </source>
</evidence>
<dbReference type="InterPro" id="IPR014718">
    <property type="entry name" value="GH-type_carb-bd"/>
</dbReference>
<name>A0A9D1D220_9FIRM</name>
<reference evidence="1" key="2">
    <citation type="journal article" date="2021" name="PeerJ">
        <title>Extensive microbial diversity within the chicken gut microbiome revealed by metagenomics and culture.</title>
        <authorList>
            <person name="Gilroy R."/>
            <person name="Ravi A."/>
            <person name="Getino M."/>
            <person name="Pursley I."/>
            <person name="Horton D.L."/>
            <person name="Alikhan N.F."/>
            <person name="Baker D."/>
            <person name="Gharbi K."/>
            <person name="Hall N."/>
            <person name="Watson M."/>
            <person name="Adriaenssens E.M."/>
            <person name="Foster-Nyarko E."/>
            <person name="Jarju S."/>
            <person name="Secka A."/>
            <person name="Antonio M."/>
            <person name="Oren A."/>
            <person name="Chaudhuri R.R."/>
            <person name="La Ragione R."/>
            <person name="Hildebrand F."/>
            <person name="Pallen M.J."/>
        </authorList>
    </citation>
    <scope>NUCLEOTIDE SEQUENCE</scope>
    <source>
        <strain evidence="1">ChiSjej3B21-11622</strain>
    </source>
</reference>
<protein>
    <submittedName>
        <fullName evidence="1">Aldose 1-epimerase family protein</fullName>
    </submittedName>
</protein>
<dbReference type="GO" id="GO:0005975">
    <property type="term" value="P:carbohydrate metabolic process"/>
    <property type="evidence" value="ECO:0007669"/>
    <property type="project" value="InterPro"/>
</dbReference>
<organism evidence="1 2">
    <name type="scientific">Candidatus Limivivens merdigallinarum</name>
    <dbReference type="NCBI Taxonomy" id="2840859"/>
    <lineage>
        <taxon>Bacteria</taxon>
        <taxon>Bacillati</taxon>
        <taxon>Bacillota</taxon>
        <taxon>Clostridia</taxon>
        <taxon>Lachnospirales</taxon>
        <taxon>Lachnospiraceae</taxon>
        <taxon>Lachnospiraceae incertae sedis</taxon>
        <taxon>Candidatus Limivivens</taxon>
    </lineage>
</organism>
<dbReference type="PANTHER" id="PTHR11122">
    <property type="entry name" value="APOSPORY-ASSOCIATED PROTEIN C-RELATED"/>
    <property type="match status" value="1"/>
</dbReference>
<evidence type="ECO:0000313" key="1">
    <source>
        <dbReference type="EMBL" id="HIQ97850.1"/>
    </source>
</evidence>
<dbReference type="Pfam" id="PF01263">
    <property type="entry name" value="Aldose_epim"/>
    <property type="match status" value="1"/>
</dbReference>
<dbReference type="CDD" id="cd09024">
    <property type="entry name" value="Aldose_epim_lacX"/>
    <property type="match status" value="1"/>
</dbReference>
<dbReference type="GO" id="GO:0030246">
    <property type="term" value="F:carbohydrate binding"/>
    <property type="evidence" value="ECO:0007669"/>
    <property type="project" value="InterPro"/>
</dbReference>
<dbReference type="PANTHER" id="PTHR11122:SF13">
    <property type="entry name" value="GLUCOSE-6-PHOSPHATE 1-EPIMERASE"/>
    <property type="match status" value="1"/>
</dbReference>
<gene>
    <name evidence="1" type="ORF">IAB26_14975</name>
</gene>
<dbReference type="InterPro" id="IPR011013">
    <property type="entry name" value="Gal_mutarotase_sf_dom"/>
</dbReference>
<proteinExistence type="predicted"/>
<sequence length="303" mass="34868">MEKTIRNGQFAARISTHGAELHSIQDAKGKEYLWQGDETTWTDHAPVLFPYIGRFTDGRYSYQGADYSMQIHGLAMYSEFTVTEESDSRITFALADNEETRKQYPFSFCFEVTYEWIGNRLEVLYRVKNTGTDPMYFAVGGHPGFCVPFEEGECFEDYQIEFSDSRKDADSGKQCGQKPKKVEFSEDCYVLPVQPKEPERIENPLPLKHTLFDHDAIVMEDAGDTVTLKSRKSGKSITVHFPKMDYLGIWHWPKAEVPYVCLEPWSSLPSRKGIVEDLEKKEDMLKVSAGEVYENLWTIELEV</sequence>
<dbReference type="Proteomes" id="UP000886886">
    <property type="component" value="Unassembled WGS sequence"/>
</dbReference>
<comment type="caution">
    <text evidence="1">The sequence shown here is derived from an EMBL/GenBank/DDBJ whole genome shotgun (WGS) entry which is preliminary data.</text>
</comment>
<dbReference type="InterPro" id="IPR037481">
    <property type="entry name" value="LacX"/>
</dbReference>
<dbReference type="SUPFAM" id="SSF74650">
    <property type="entry name" value="Galactose mutarotase-like"/>
    <property type="match status" value="1"/>
</dbReference>
<dbReference type="GO" id="GO:0016853">
    <property type="term" value="F:isomerase activity"/>
    <property type="evidence" value="ECO:0007669"/>
    <property type="project" value="InterPro"/>
</dbReference>
<dbReference type="AlphaFoldDB" id="A0A9D1D220"/>
<dbReference type="Gene3D" id="2.70.98.10">
    <property type="match status" value="1"/>
</dbReference>